<keyword evidence="11" id="KW-0999">Mitochondrion inner membrane</keyword>
<feature type="repeat" description="Solcar" evidence="22">
    <location>
        <begin position="88"/>
        <end position="179"/>
    </location>
</feature>
<dbReference type="SUPFAM" id="SSF103506">
    <property type="entry name" value="Mitochondrial carrier"/>
    <property type="match status" value="1"/>
</dbReference>
<evidence type="ECO:0000256" key="20">
    <source>
        <dbReference type="ARBA" id="ARBA00038423"/>
    </source>
</evidence>
<evidence type="ECO:0000313" key="26">
    <source>
        <dbReference type="Proteomes" id="UP001050691"/>
    </source>
</evidence>
<keyword evidence="15" id="KW-1133">Transmembrane helix</keyword>
<dbReference type="InterPro" id="IPR011989">
    <property type="entry name" value="ARM-like"/>
</dbReference>
<dbReference type="FunFam" id="1.50.40.10:FF:000021">
    <property type="entry name" value="SFC1p Mitochondrial succinate-fumarate transporter"/>
    <property type="match status" value="1"/>
</dbReference>
<name>A0AAV5A4L8_9AGAM</name>
<feature type="compositionally biased region" description="Polar residues" evidence="23">
    <location>
        <begin position="810"/>
        <end position="819"/>
    </location>
</feature>
<dbReference type="Pfam" id="PF00153">
    <property type="entry name" value="Mito_carr"/>
    <property type="match status" value="3"/>
</dbReference>
<evidence type="ECO:0000256" key="14">
    <source>
        <dbReference type="ARBA" id="ARBA00022927"/>
    </source>
</evidence>
<keyword evidence="12" id="KW-0256">Endoplasmic reticulum</keyword>
<dbReference type="GO" id="GO:0016192">
    <property type="term" value="P:vesicle-mediated transport"/>
    <property type="evidence" value="ECO:0007669"/>
    <property type="project" value="UniProtKB-KW"/>
</dbReference>
<proteinExistence type="inferred from homology"/>
<evidence type="ECO:0000256" key="21">
    <source>
        <dbReference type="PROSITE-ProRule" id="PRU00103"/>
    </source>
</evidence>
<dbReference type="GO" id="GO:0006606">
    <property type="term" value="P:protein import into nucleus"/>
    <property type="evidence" value="ECO:0007669"/>
    <property type="project" value="InterPro"/>
</dbReference>
<evidence type="ECO:0000256" key="8">
    <source>
        <dbReference type="ARBA" id="ARBA00022490"/>
    </source>
</evidence>
<evidence type="ECO:0000256" key="22">
    <source>
        <dbReference type="PROSITE-ProRule" id="PRU00282"/>
    </source>
</evidence>
<comment type="similarity">
    <text evidence="6">Belongs to the ERD2 family.</text>
</comment>
<dbReference type="InterPro" id="IPR058584">
    <property type="entry name" value="IMB1_TNPO1-like_TPR"/>
</dbReference>
<keyword evidence="18" id="KW-0675">Receptor</keyword>
<evidence type="ECO:0000256" key="13">
    <source>
        <dbReference type="ARBA" id="ARBA00022892"/>
    </source>
</evidence>
<feature type="compositionally biased region" description="Basic and acidic residues" evidence="23">
    <location>
        <begin position="783"/>
        <end position="804"/>
    </location>
</feature>
<dbReference type="InterPro" id="IPR040122">
    <property type="entry name" value="Importin_beta"/>
</dbReference>
<reference evidence="25" key="1">
    <citation type="submission" date="2021-10" db="EMBL/GenBank/DDBJ databases">
        <title>De novo Genome Assembly of Clathrus columnatus (Basidiomycota, Fungi) Using Illumina and Nanopore Sequence Data.</title>
        <authorList>
            <person name="Ogiso-Tanaka E."/>
            <person name="Itagaki H."/>
            <person name="Hosoya T."/>
            <person name="Hosaka K."/>
        </authorList>
    </citation>
    <scope>NUCLEOTIDE SEQUENCE</scope>
    <source>
        <strain evidence="25">MO-923</strain>
    </source>
</reference>
<feature type="domain" description="Importin subunit beta-1/Transportin-1-like TPR repeats" evidence="24">
    <location>
        <begin position="958"/>
        <end position="1172"/>
    </location>
</feature>
<evidence type="ECO:0000256" key="1">
    <source>
        <dbReference type="ARBA" id="ARBA00004123"/>
    </source>
</evidence>
<dbReference type="Proteomes" id="UP001050691">
    <property type="component" value="Unassembled WGS sequence"/>
</dbReference>
<dbReference type="GO" id="GO:0031981">
    <property type="term" value="C:nuclear lumen"/>
    <property type="evidence" value="ECO:0007669"/>
    <property type="project" value="UniProtKB-ARBA"/>
</dbReference>
<evidence type="ECO:0000256" key="23">
    <source>
        <dbReference type="SAM" id="MobiDB-lite"/>
    </source>
</evidence>
<evidence type="ECO:0000256" key="16">
    <source>
        <dbReference type="ARBA" id="ARBA00023128"/>
    </source>
</evidence>
<evidence type="ECO:0000256" key="9">
    <source>
        <dbReference type="ARBA" id="ARBA00022692"/>
    </source>
</evidence>
<comment type="subcellular location">
    <subcellularLocation>
        <location evidence="4">Cytoplasm</location>
    </subcellularLocation>
    <subcellularLocation>
        <location evidence="3">Endoplasmic reticulum membrane</location>
        <topology evidence="3">Multi-pass membrane protein</topology>
    </subcellularLocation>
    <subcellularLocation>
        <location evidence="2">Mitochondrion inner membrane</location>
        <topology evidence="2">Multi-pass membrane protein</topology>
    </subcellularLocation>
    <subcellularLocation>
        <location evidence="1">Nucleus</location>
    </subcellularLocation>
</comment>
<keyword evidence="9 22" id="KW-0812">Transmembrane</keyword>
<evidence type="ECO:0000256" key="10">
    <source>
        <dbReference type="ARBA" id="ARBA00022737"/>
    </source>
</evidence>
<dbReference type="GO" id="GO:0005789">
    <property type="term" value="C:endoplasmic reticulum membrane"/>
    <property type="evidence" value="ECO:0007669"/>
    <property type="project" value="UniProtKB-SubCell"/>
</dbReference>
<dbReference type="GO" id="GO:0046923">
    <property type="term" value="F:ER retention sequence binding"/>
    <property type="evidence" value="ECO:0007669"/>
    <property type="project" value="InterPro"/>
</dbReference>
<keyword evidence="19" id="KW-0539">Nucleus</keyword>
<dbReference type="InterPro" id="IPR018108">
    <property type="entry name" value="MCP_transmembrane"/>
</dbReference>
<comment type="similarity">
    <text evidence="20">Belongs to the importin beta family. Importin beta-2 subfamily.</text>
</comment>
<dbReference type="InterPro" id="IPR000133">
    <property type="entry name" value="ER_ret_rcpt"/>
</dbReference>
<keyword evidence="8" id="KW-0963">Cytoplasm</keyword>
<feature type="repeat" description="HEAT" evidence="21">
    <location>
        <begin position="911"/>
        <end position="949"/>
    </location>
</feature>
<feature type="repeat" description="Solcar" evidence="22">
    <location>
        <begin position="190"/>
        <end position="279"/>
    </location>
</feature>
<feature type="compositionally biased region" description="Acidic residues" evidence="23">
    <location>
        <begin position="820"/>
        <end position="833"/>
    </location>
</feature>
<evidence type="ECO:0000256" key="2">
    <source>
        <dbReference type="ARBA" id="ARBA00004448"/>
    </source>
</evidence>
<dbReference type="InterPro" id="IPR023395">
    <property type="entry name" value="MCP_dom_sf"/>
</dbReference>
<organism evidence="25 26">
    <name type="scientific">Clathrus columnatus</name>
    <dbReference type="NCBI Taxonomy" id="1419009"/>
    <lineage>
        <taxon>Eukaryota</taxon>
        <taxon>Fungi</taxon>
        <taxon>Dikarya</taxon>
        <taxon>Basidiomycota</taxon>
        <taxon>Agaricomycotina</taxon>
        <taxon>Agaricomycetes</taxon>
        <taxon>Phallomycetidae</taxon>
        <taxon>Phallales</taxon>
        <taxon>Clathraceae</taxon>
        <taxon>Clathrus</taxon>
    </lineage>
</organism>
<dbReference type="Pfam" id="PF00810">
    <property type="entry name" value="ER_lumen_recept"/>
    <property type="match status" value="1"/>
</dbReference>
<keyword evidence="13" id="KW-0931">ER-Golgi transport</keyword>
<dbReference type="EMBL" id="BPWL01000003">
    <property type="protein sequence ID" value="GJJ08397.1"/>
    <property type="molecule type" value="Genomic_DNA"/>
</dbReference>
<evidence type="ECO:0000256" key="5">
    <source>
        <dbReference type="ARBA" id="ARBA00006375"/>
    </source>
</evidence>
<protein>
    <recommendedName>
        <fullName evidence="24">Importin subunit beta-1/Transportin-1-like TPR repeats domain-containing protein</fullName>
    </recommendedName>
</protein>
<dbReference type="PANTHER" id="PTHR10527">
    <property type="entry name" value="IMPORTIN BETA"/>
    <property type="match status" value="1"/>
</dbReference>
<dbReference type="PRINTS" id="PR00660">
    <property type="entry name" value="ERLUMENR"/>
</dbReference>
<evidence type="ECO:0000313" key="25">
    <source>
        <dbReference type="EMBL" id="GJJ08397.1"/>
    </source>
</evidence>
<evidence type="ECO:0000256" key="12">
    <source>
        <dbReference type="ARBA" id="ARBA00022824"/>
    </source>
</evidence>
<keyword evidence="26" id="KW-1185">Reference proteome</keyword>
<dbReference type="Gene3D" id="1.50.40.10">
    <property type="entry name" value="Mitochondrial carrier domain"/>
    <property type="match status" value="1"/>
</dbReference>
<evidence type="ECO:0000256" key="11">
    <source>
        <dbReference type="ARBA" id="ARBA00022792"/>
    </source>
</evidence>
<dbReference type="InterPro" id="IPR021133">
    <property type="entry name" value="HEAT_type_2"/>
</dbReference>
<dbReference type="SUPFAM" id="SSF48371">
    <property type="entry name" value="ARM repeat"/>
    <property type="match status" value="1"/>
</dbReference>
<sequence>MSRSEKKPVGFATHIVAGGLGGAMEAAKPRGFIATGVSIVQRETPLALYKGLGAVLSGIVPKMAIRFASFETYKKWLSDKTTGNANVGAIFFAGLAAGTTEAVAVVTPMEVVKIRLQAQSHSLADPLEIPRYRNAAHAVYTIIREEGFMTLYRGVSLTALRQATNQGANFTAYQELKKQAHKLQPELTDLPSYQHMLIGLISGAMGPFSNAPIDTIKTRLQKATANRDESAFTRIKHIARDMWQQEGFRSFYKGITPRVLRVAPGQAIVFAVYERVRKMGAMYSIQLTYMTEGGYNSQLVHRSAKRHLNFRAYIIRQDPSPLLRFNRPTNDPSIDTFRLEYVLGPALLLSLIFNYKFTLVEVEAVAIMPQLFMLQRTGEAETITTHYLAALGAYRALYIPNWLYRYFTEGTLDPIAVLAGLVQTGLYLDFFYIYFTNWALAETSISTHSSAPIMMSSWVPQPSGLQEVVETLHNSTRSQDVEVQRSITLKLEQFTRVPDYVGYLAHIIASMPQETEHIRTISGYLLKNNAPLLLKAPPEVCAFAKAAVLQAFRDPQMMIRKVAGQIIVAFLRVLEPRNWVDALTLLVHSLDSPQLDEQEGAFDALEKACQDFPKKLDVEMNGTRPLDFMVPKFLMLSTHPSSKIRAHAIGALSQLIPIQSHSLFAHVDAFIACLFKRASDDDHIVRKNVCFALVQLLSYRPDKLILEMSNVAEYMLYSTRDKNEDVALEACDFWLTFAEEPDLMPYLRPLLPKVATALLECMVYSENDLDWAFAEEDDAHIPDKETDIKPRHYDGKERGLERASDANPGANGTKQTSGSGDDDDLGDDFDDDDVEDYEDDFGTEWNVRKCAAAAFDVLATRFGVELMEVSLPALKDKLWSQDWLQRECGILALGAMAEGCIDVIIPHLPVLVPYLISMLNDSKPLVRSITCWTLGRYASWIAHISSEEHRSAYFVPTMEGLLRMVLDNHKRVQEAGCSAFSTLEEEAQAELEPYLEPVLRNLVFAFDKYQAKNLLILYDAVGTLADAVGRALSNPAYVDILMPPLIKRWSKLKEDPEDLVPLLECLASVSVAIGPSFTPYAGPIYERCCSIVQDQLLQYQAYQQNPDLDEPDKDILVVTIDLLSGLIQGLGMQIKPLLDNSNPPLFTLIGICLKHPQPSVRQSSYALVGDMAVQCFELLRPYMPQIMPEIVTQLYPDPKADEVSACNNAAWSVGEVALRYGSDSEFAQWVPGLIQQLIPCLLHPKAPRSLHENAAVTIGRIGLVQPTMIASQLDVFAEQWCQALLEIRDNEEKDSAFRGFCTLVKVNPQGIERSFFWFCNAIAQWMNPTPELNEMFKSILMGLKEMSGPQWDVQFGMFPTPVQERLRQRYNI</sequence>
<keyword evidence="17 22" id="KW-0472">Membrane</keyword>
<accession>A0AAV5A4L8</accession>
<evidence type="ECO:0000256" key="6">
    <source>
        <dbReference type="ARBA" id="ARBA00010120"/>
    </source>
</evidence>
<dbReference type="Pfam" id="PF25574">
    <property type="entry name" value="TPR_IMB1"/>
    <property type="match status" value="1"/>
</dbReference>
<keyword evidence="7" id="KW-0813">Transport</keyword>
<comment type="similarity">
    <text evidence="5">Belongs to the mitochondrial carrier (TC 2.A.29) family.</text>
</comment>
<evidence type="ECO:0000256" key="3">
    <source>
        <dbReference type="ARBA" id="ARBA00004477"/>
    </source>
</evidence>
<dbReference type="InterPro" id="IPR016024">
    <property type="entry name" value="ARM-type_fold"/>
</dbReference>
<dbReference type="GO" id="GO:0006621">
    <property type="term" value="P:protein retention in ER lumen"/>
    <property type="evidence" value="ECO:0007669"/>
    <property type="project" value="InterPro"/>
</dbReference>
<keyword evidence="10" id="KW-0677">Repeat</keyword>
<feature type="region of interest" description="Disordered" evidence="23">
    <location>
        <begin position="783"/>
        <end position="833"/>
    </location>
</feature>
<keyword evidence="16" id="KW-0496">Mitochondrion</keyword>
<evidence type="ECO:0000256" key="19">
    <source>
        <dbReference type="ARBA" id="ARBA00023242"/>
    </source>
</evidence>
<dbReference type="PROSITE" id="PS50077">
    <property type="entry name" value="HEAT_REPEAT"/>
    <property type="match status" value="1"/>
</dbReference>
<comment type="caution">
    <text evidence="25">The sequence shown here is derived from an EMBL/GenBank/DDBJ whole genome shotgun (WGS) entry which is preliminary data.</text>
</comment>
<dbReference type="FunFam" id="1.25.10.10:FF:000028">
    <property type="entry name" value="Transportin-1 isoform 1"/>
    <property type="match status" value="1"/>
</dbReference>
<gene>
    <name evidence="25" type="ORF">Clacol_002613</name>
</gene>
<dbReference type="Pfam" id="PF13513">
    <property type="entry name" value="HEAT_EZ"/>
    <property type="match status" value="1"/>
</dbReference>
<evidence type="ECO:0000256" key="18">
    <source>
        <dbReference type="ARBA" id="ARBA00023170"/>
    </source>
</evidence>
<evidence type="ECO:0000259" key="24">
    <source>
        <dbReference type="Pfam" id="PF25574"/>
    </source>
</evidence>
<dbReference type="Gene3D" id="1.25.10.10">
    <property type="entry name" value="Leucine-rich Repeat Variant"/>
    <property type="match status" value="2"/>
</dbReference>
<feature type="repeat" description="Solcar" evidence="22">
    <location>
        <begin position="9"/>
        <end position="76"/>
    </location>
</feature>
<dbReference type="GO" id="GO:0005743">
    <property type="term" value="C:mitochondrial inner membrane"/>
    <property type="evidence" value="ECO:0007669"/>
    <property type="project" value="UniProtKB-SubCell"/>
</dbReference>
<evidence type="ECO:0000256" key="15">
    <source>
        <dbReference type="ARBA" id="ARBA00022989"/>
    </source>
</evidence>
<evidence type="ECO:0000256" key="17">
    <source>
        <dbReference type="ARBA" id="ARBA00023136"/>
    </source>
</evidence>
<dbReference type="PROSITE" id="PS50920">
    <property type="entry name" value="SOLCAR"/>
    <property type="match status" value="3"/>
</dbReference>
<evidence type="ECO:0000256" key="7">
    <source>
        <dbReference type="ARBA" id="ARBA00022448"/>
    </source>
</evidence>
<keyword evidence="14" id="KW-0653">Protein transport</keyword>
<evidence type="ECO:0000256" key="4">
    <source>
        <dbReference type="ARBA" id="ARBA00004496"/>
    </source>
</evidence>